<comment type="caution">
    <text evidence="1">The sequence shown here is derived from an EMBL/GenBank/DDBJ whole genome shotgun (WGS) entry which is preliminary data.</text>
</comment>
<dbReference type="AlphaFoldDB" id="A0A4S8I431"/>
<keyword evidence="2" id="KW-1185">Reference proteome</keyword>
<protein>
    <submittedName>
        <fullName evidence="1">Uncharacterized protein</fullName>
    </submittedName>
</protein>
<reference evidence="1 2" key="1">
    <citation type="journal article" date="2019" name="Nat. Plants">
        <title>Genome sequencing of Musa balbisiana reveals subgenome evolution and function divergence in polyploid bananas.</title>
        <authorList>
            <person name="Yao X."/>
        </authorList>
    </citation>
    <scope>NUCLEOTIDE SEQUENCE [LARGE SCALE GENOMIC DNA]</scope>
    <source>
        <strain evidence="2">cv. DH-PKW</strain>
        <tissue evidence="1">Leaves</tissue>
    </source>
</reference>
<proteinExistence type="predicted"/>
<name>A0A4S8I431_MUSBA</name>
<evidence type="ECO:0000313" key="2">
    <source>
        <dbReference type="Proteomes" id="UP000317650"/>
    </source>
</evidence>
<evidence type="ECO:0000313" key="1">
    <source>
        <dbReference type="EMBL" id="THU42620.1"/>
    </source>
</evidence>
<dbReference type="EMBL" id="PYDT01000939">
    <property type="protein sequence ID" value="THU42620.1"/>
    <property type="molecule type" value="Genomic_DNA"/>
</dbReference>
<gene>
    <name evidence="1" type="ORF">C4D60_Mb00t19200</name>
</gene>
<accession>A0A4S8I431</accession>
<organism evidence="1 2">
    <name type="scientific">Musa balbisiana</name>
    <name type="common">Banana</name>
    <dbReference type="NCBI Taxonomy" id="52838"/>
    <lineage>
        <taxon>Eukaryota</taxon>
        <taxon>Viridiplantae</taxon>
        <taxon>Streptophyta</taxon>
        <taxon>Embryophyta</taxon>
        <taxon>Tracheophyta</taxon>
        <taxon>Spermatophyta</taxon>
        <taxon>Magnoliopsida</taxon>
        <taxon>Liliopsida</taxon>
        <taxon>Zingiberales</taxon>
        <taxon>Musaceae</taxon>
        <taxon>Musa</taxon>
    </lineage>
</organism>
<sequence>MYLWVSHLPESLATSTAGMVRLMMGRSSRLLRASARLRSAMIINMRPKLEIHKQDCRDMAGKNCGFKWGNLITTSSFHFDSMYEDPSTTSQGKGS</sequence>
<dbReference type="Proteomes" id="UP000317650">
    <property type="component" value="Unassembled WGS sequence"/>
</dbReference>